<feature type="region of interest" description="Disordered" evidence="3">
    <location>
        <begin position="593"/>
        <end position="628"/>
    </location>
</feature>
<dbReference type="Pfam" id="PF01412">
    <property type="entry name" value="ArfGap"/>
    <property type="match status" value="1"/>
</dbReference>
<keyword evidence="1" id="KW-0862">Zinc</keyword>
<organism evidence="5 6">
    <name type="scientific">Prorocentrum cordatum</name>
    <dbReference type="NCBI Taxonomy" id="2364126"/>
    <lineage>
        <taxon>Eukaryota</taxon>
        <taxon>Sar</taxon>
        <taxon>Alveolata</taxon>
        <taxon>Dinophyceae</taxon>
        <taxon>Prorocentrales</taxon>
        <taxon>Prorocentraceae</taxon>
        <taxon>Prorocentrum</taxon>
    </lineage>
</organism>
<keyword evidence="6" id="KW-1185">Reference proteome</keyword>
<gene>
    <name evidence="5" type="ORF">PCOR1329_LOCUS38717</name>
</gene>
<comment type="caution">
    <text evidence="5">The sequence shown here is derived from an EMBL/GenBank/DDBJ whole genome shotgun (WGS) entry which is preliminary data.</text>
</comment>
<dbReference type="SMART" id="SM00105">
    <property type="entry name" value="ArfGap"/>
    <property type="match status" value="1"/>
</dbReference>
<feature type="compositionally biased region" description="Low complexity" evidence="3">
    <location>
        <begin position="593"/>
        <end position="605"/>
    </location>
</feature>
<evidence type="ECO:0000256" key="2">
    <source>
        <dbReference type="SAM" id="Coils"/>
    </source>
</evidence>
<feature type="region of interest" description="Disordered" evidence="3">
    <location>
        <begin position="435"/>
        <end position="534"/>
    </location>
</feature>
<feature type="compositionally biased region" description="Pro residues" evidence="3">
    <location>
        <begin position="468"/>
        <end position="477"/>
    </location>
</feature>
<feature type="domain" description="Arf-GAP" evidence="4">
    <location>
        <begin position="254"/>
        <end position="375"/>
    </location>
</feature>
<keyword evidence="2" id="KW-0175">Coiled coil</keyword>
<feature type="compositionally biased region" description="Low complexity" evidence="3">
    <location>
        <begin position="444"/>
        <end position="454"/>
    </location>
</feature>
<sequence length="673" mass="73994">MGKVKQFDGSGSGWSTWEFHWRAYMDQLDDAKNATMNVDDVDWEDLSTQLYYMLVLAMPEDSAGETNMRNGECAPNQPGNVVARLRQLMSTQFMTNADVANEIEKLDLEISKSEKAAGEQLTDNIKKGILLGAHQNERDLRKDVFRNLRNLVTYLDVKNEDDCRKFKRENEAKAEAKREAKDEKKQRRAMASALAAGLLAEQGTIKPKYIFALTAEHSRPRARSAELSGSRTIKLSFVSAAFVPPGRYFLDPSETRAAAMRAHEPDNAACANCRAPKPEHVCMDFRVFVCRQCSEVHAEFGHRTMSIADPEWEDCDVDLMARQGGNKRAAAEWFAFWNASEFARPQGDDQQRRRDFIRKAYVVKCWQRQPRKKRPKPPKLDGAAASLPFAPGPVPPAPGAAHSGARTCRPGQAQRGVRTDAAAQRLELTAWTAHFGTPRGGAGAPACAPAPGGQDPRRPRARRAWPPSGRPCPPPPRVRPRPTSRRRARWSTSGTRRPGPLTTALLRTRHQKPLTPRTRPCLQHGGGAEGPGAAARCGEAVPEKRSTLSWGAFEDRFSALGAGLGRRDDVASLEQDSEGALGVWRAGADVPRQGAAVGAQGPAGSRRGRRGRPGLAVRAAPRGAPVRASSKPKVVVDFSFSEERKTIPISLSLSRLLGVYHERPDCVPPPSHF</sequence>
<dbReference type="PANTHER" id="PTHR46085">
    <property type="entry name" value="ARFGAP/RECO-RELATED"/>
    <property type="match status" value="1"/>
</dbReference>
<feature type="coiled-coil region" evidence="2">
    <location>
        <begin position="163"/>
        <end position="193"/>
    </location>
</feature>
<evidence type="ECO:0000313" key="5">
    <source>
        <dbReference type="EMBL" id="CAK0844656.1"/>
    </source>
</evidence>
<feature type="compositionally biased region" description="Basic residues" evidence="3">
    <location>
        <begin position="478"/>
        <end position="489"/>
    </location>
</feature>
<keyword evidence="1" id="KW-0479">Metal-binding</keyword>
<dbReference type="InterPro" id="IPR038508">
    <property type="entry name" value="ArfGAP_dom_sf"/>
</dbReference>
<name>A0ABN9TFQ6_9DINO</name>
<protein>
    <recommendedName>
        <fullName evidence="4">Arf-GAP domain-containing protein</fullName>
    </recommendedName>
</protein>
<evidence type="ECO:0000313" key="6">
    <source>
        <dbReference type="Proteomes" id="UP001189429"/>
    </source>
</evidence>
<evidence type="ECO:0000256" key="3">
    <source>
        <dbReference type="SAM" id="MobiDB-lite"/>
    </source>
</evidence>
<evidence type="ECO:0000256" key="1">
    <source>
        <dbReference type="PROSITE-ProRule" id="PRU00288"/>
    </source>
</evidence>
<dbReference type="PANTHER" id="PTHR46085:SF3">
    <property type="entry name" value="ARF GTPASE ACTIVATING PROTEIN"/>
    <property type="match status" value="1"/>
</dbReference>
<dbReference type="InterPro" id="IPR044820">
    <property type="entry name" value="AGD14-like"/>
</dbReference>
<dbReference type="InterPro" id="IPR037278">
    <property type="entry name" value="ARFGAP/RecO"/>
</dbReference>
<evidence type="ECO:0000259" key="4">
    <source>
        <dbReference type="PROSITE" id="PS50115"/>
    </source>
</evidence>
<accession>A0ABN9TFQ6</accession>
<proteinExistence type="predicted"/>
<feature type="compositionally biased region" description="Low complexity" evidence="3">
    <location>
        <begin position="613"/>
        <end position="628"/>
    </location>
</feature>
<feature type="region of interest" description="Disordered" evidence="3">
    <location>
        <begin position="368"/>
        <end position="419"/>
    </location>
</feature>
<keyword evidence="1" id="KW-0863">Zinc-finger</keyword>
<dbReference type="SUPFAM" id="SSF57863">
    <property type="entry name" value="ArfGap/RecO-like zinc finger"/>
    <property type="match status" value="1"/>
</dbReference>
<dbReference type="PROSITE" id="PS50115">
    <property type="entry name" value="ARFGAP"/>
    <property type="match status" value="1"/>
</dbReference>
<dbReference type="Gene3D" id="1.10.220.150">
    <property type="entry name" value="Arf GTPase activating protein"/>
    <property type="match status" value="1"/>
</dbReference>
<reference evidence="5" key="1">
    <citation type="submission" date="2023-10" db="EMBL/GenBank/DDBJ databases">
        <authorList>
            <person name="Chen Y."/>
            <person name="Shah S."/>
            <person name="Dougan E. K."/>
            <person name="Thang M."/>
            <person name="Chan C."/>
        </authorList>
    </citation>
    <scope>NUCLEOTIDE SEQUENCE [LARGE SCALE GENOMIC DNA]</scope>
</reference>
<dbReference type="Proteomes" id="UP001189429">
    <property type="component" value="Unassembled WGS sequence"/>
</dbReference>
<dbReference type="InterPro" id="IPR001164">
    <property type="entry name" value="ArfGAP_dom"/>
</dbReference>
<dbReference type="EMBL" id="CAUYUJ010014683">
    <property type="protein sequence ID" value="CAK0844656.1"/>
    <property type="molecule type" value="Genomic_DNA"/>
</dbReference>